<dbReference type="EMBL" id="JAUJEA010000005">
    <property type="protein sequence ID" value="MDN5202651.1"/>
    <property type="molecule type" value="Genomic_DNA"/>
</dbReference>
<dbReference type="InterPro" id="IPR016155">
    <property type="entry name" value="Mopterin_synth/thiamin_S_b"/>
</dbReference>
<evidence type="ECO:0000313" key="1">
    <source>
        <dbReference type="EMBL" id="MDN5202651.1"/>
    </source>
</evidence>
<gene>
    <name evidence="1" type="primary">thiS</name>
    <name evidence="1" type="ORF">QQ008_14780</name>
</gene>
<dbReference type="PANTHER" id="PTHR34472:SF1">
    <property type="entry name" value="SULFUR CARRIER PROTEIN THIS"/>
    <property type="match status" value="1"/>
</dbReference>
<name>A0ABT8KPJ0_9BACT</name>
<dbReference type="NCBIfam" id="TIGR01683">
    <property type="entry name" value="thiS"/>
    <property type="match status" value="1"/>
</dbReference>
<dbReference type="InterPro" id="IPR012675">
    <property type="entry name" value="Beta-grasp_dom_sf"/>
</dbReference>
<evidence type="ECO:0000313" key="2">
    <source>
        <dbReference type="Proteomes" id="UP001172082"/>
    </source>
</evidence>
<sequence length="67" mass="7452">MEVTINGNQYEFQESSSLEQIIQSLSLKSTQGIAVAIDDMVVPKTDWENHIIKDQDKIMIITATQGG</sequence>
<dbReference type="Pfam" id="PF02597">
    <property type="entry name" value="ThiS"/>
    <property type="match status" value="1"/>
</dbReference>
<comment type="caution">
    <text evidence="1">The sequence shown here is derived from an EMBL/GenBank/DDBJ whole genome shotgun (WGS) entry which is preliminary data.</text>
</comment>
<dbReference type="Gene3D" id="3.10.20.30">
    <property type="match status" value="1"/>
</dbReference>
<dbReference type="RefSeq" id="WP_346752673.1">
    <property type="nucleotide sequence ID" value="NZ_JAUJEA010000005.1"/>
</dbReference>
<reference evidence="1" key="1">
    <citation type="submission" date="2023-06" db="EMBL/GenBank/DDBJ databases">
        <title>Genomic of Parafulvivirga corallium.</title>
        <authorList>
            <person name="Wang G."/>
        </authorList>
    </citation>
    <scope>NUCLEOTIDE SEQUENCE</scope>
    <source>
        <strain evidence="1">BMA10</strain>
    </source>
</reference>
<keyword evidence="2" id="KW-1185">Reference proteome</keyword>
<dbReference type="Proteomes" id="UP001172082">
    <property type="component" value="Unassembled WGS sequence"/>
</dbReference>
<dbReference type="InterPro" id="IPR010035">
    <property type="entry name" value="Thi_S"/>
</dbReference>
<accession>A0ABT8KPJ0</accession>
<organism evidence="1 2">
    <name type="scientific">Splendidivirga corallicola</name>
    <dbReference type="NCBI Taxonomy" id="3051826"/>
    <lineage>
        <taxon>Bacteria</taxon>
        <taxon>Pseudomonadati</taxon>
        <taxon>Bacteroidota</taxon>
        <taxon>Cytophagia</taxon>
        <taxon>Cytophagales</taxon>
        <taxon>Splendidivirgaceae</taxon>
        <taxon>Splendidivirga</taxon>
    </lineage>
</organism>
<dbReference type="SUPFAM" id="SSF54285">
    <property type="entry name" value="MoaD/ThiS"/>
    <property type="match status" value="1"/>
</dbReference>
<proteinExistence type="predicted"/>
<dbReference type="PANTHER" id="PTHR34472">
    <property type="entry name" value="SULFUR CARRIER PROTEIN THIS"/>
    <property type="match status" value="1"/>
</dbReference>
<dbReference type="CDD" id="cd00565">
    <property type="entry name" value="Ubl_ThiS"/>
    <property type="match status" value="1"/>
</dbReference>
<protein>
    <submittedName>
        <fullName evidence="1">Sulfur carrier protein ThiS</fullName>
    </submittedName>
</protein>
<dbReference type="InterPro" id="IPR003749">
    <property type="entry name" value="ThiS/MoaD-like"/>
</dbReference>